<name>L7JY60_TRAHO</name>
<dbReference type="VEuPathDB" id="MicrosporidiaDB:THOM_0796"/>
<dbReference type="GO" id="GO:0006270">
    <property type="term" value="P:DNA replication initiation"/>
    <property type="evidence" value="ECO:0007669"/>
    <property type="project" value="TreeGrafter"/>
</dbReference>
<dbReference type="Pfam" id="PF04042">
    <property type="entry name" value="DNA_pol_E_B"/>
    <property type="match status" value="1"/>
</dbReference>
<dbReference type="InterPro" id="IPR007185">
    <property type="entry name" value="DNA_pol_a/d/e_bsu"/>
</dbReference>
<comment type="subcellular location">
    <subcellularLocation>
        <location evidence="1">Nucleus</location>
    </subcellularLocation>
</comment>
<evidence type="ECO:0000259" key="7">
    <source>
        <dbReference type="Pfam" id="PF04042"/>
    </source>
</evidence>
<dbReference type="STRING" id="72359.L7JY60"/>
<keyword evidence="10" id="KW-1185">Reference proteome</keyword>
<keyword evidence="6" id="KW-0812">Transmembrane</keyword>
<dbReference type="OrthoDB" id="336885at2759"/>
<dbReference type="PANTHER" id="PTHR23061">
    <property type="entry name" value="DNA POLYMERASE 2 ALPHA 70 KDA SUBUNIT"/>
    <property type="match status" value="1"/>
</dbReference>
<dbReference type="AlphaFoldDB" id="L7JY60"/>
<keyword evidence="6" id="KW-0472">Membrane</keyword>
<feature type="transmembrane region" description="Helical" evidence="6">
    <location>
        <begin position="20"/>
        <end position="38"/>
    </location>
</feature>
<evidence type="ECO:0000256" key="6">
    <source>
        <dbReference type="SAM" id="Phobius"/>
    </source>
</evidence>
<dbReference type="EMBL" id="JH993859">
    <property type="protein sequence ID" value="ELQ76235.1"/>
    <property type="molecule type" value="Genomic_DNA"/>
</dbReference>
<dbReference type="GO" id="GO:0003677">
    <property type="term" value="F:DNA binding"/>
    <property type="evidence" value="ECO:0007669"/>
    <property type="project" value="InterPro"/>
</dbReference>
<protein>
    <recommendedName>
        <fullName evidence="3">DNA polymerase alpha subunit B</fullName>
    </recommendedName>
</protein>
<evidence type="ECO:0000259" key="8">
    <source>
        <dbReference type="Pfam" id="PF22062"/>
    </source>
</evidence>
<dbReference type="GO" id="GO:0005658">
    <property type="term" value="C:alpha DNA polymerase:primase complex"/>
    <property type="evidence" value="ECO:0007669"/>
    <property type="project" value="TreeGrafter"/>
</dbReference>
<dbReference type="OMA" id="WINKKPF"/>
<evidence type="ECO:0000313" key="9">
    <source>
        <dbReference type="EMBL" id="ELQ76235.1"/>
    </source>
</evidence>
<feature type="domain" description="DNA polymerase alpha/delta/epsilon subunit B" evidence="7">
    <location>
        <begin position="201"/>
        <end position="435"/>
    </location>
</feature>
<evidence type="ECO:0000256" key="4">
    <source>
        <dbReference type="ARBA" id="ARBA00022705"/>
    </source>
</evidence>
<organism evidence="9 10">
    <name type="scientific">Trachipleistophora hominis</name>
    <name type="common">Microsporidian parasite</name>
    <dbReference type="NCBI Taxonomy" id="72359"/>
    <lineage>
        <taxon>Eukaryota</taxon>
        <taxon>Fungi</taxon>
        <taxon>Fungi incertae sedis</taxon>
        <taxon>Microsporidia</taxon>
        <taxon>Pleistophoridae</taxon>
        <taxon>Trachipleistophora</taxon>
    </lineage>
</organism>
<dbReference type="Gene3D" id="3.60.21.60">
    <property type="match status" value="1"/>
</dbReference>
<keyword evidence="6" id="KW-1133">Transmembrane helix</keyword>
<reference evidence="9 10" key="1">
    <citation type="journal article" date="2012" name="PLoS Pathog.">
        <title>The genome of the obligate intracellular parasite Trachipleistophora hominis: new insights into microsporidian genome dynamics and reductive evolution.</title>
        <authorList>
            <person name="Heinz E."/>
            <person name="Williams T.A."/>
            <person name="Nakjang S."/>
            <person name="Noel C.J."/>
            <person name="Swan D.C."/>
            <person name="Goldberg A.V."/>
            <person name="Harris S.R."/>
            <person name="Weinmaier T."/>
            <person name="Markert S."/>
            <person name="Becher D."/>
            <person name="Bernhardt J."/>
            <person name="Dagan T."/>
            <person name="Hacker C."/>
            <person name="Lucocq J.M."/>
            <person name="Schweder T."/>
            <person name="Rattei T."/>
            <person name="Hall N."/>
            <person name="Hirt R.P."/>
            <person name="Embley T.M."/>
        </authorList>
    </citation>
    <scope>NUCLEOTIDE SEQUENCE [LARGE SCALE GENOMIC DNA]</scope>
</reference>
<dbReference type="InterPro" id="IPR016722">
    <property type="entry name" value="DNA_pol_alpha_bsu"/>
</dbReference>
<dbReference type="Pfam" id="PF22062">
    <property type="entry name" value="OB_DPOA2"/>
    <property type="match status" value="1"/>
</dbReference>
<keyword evidence="5" id="KW-0539">Nucleus</keyword>
<proteinExistence type="inferred from homology"/>
<gene>
    <name evidence="9" type="ORF">THOM_0796</name>
</gene>
<dbReference type="InterPro" id="IPR054300">
    <property type="entry name" value="OB_DPOA2"/>
</dbReference>
<keyword evidence="4" id="KW-0235">DNA replication</keyword>
<dbReference type="PANTHER" id="PTHR23061:SF12">
    <property type="entry name" value="DNA POLYMERASE ALPHA SUBUNIT B"/>
    <property type="match status" value="1"/>
</dbReference>
<accession>L7JY60</accession>
<evidence type="ECO:0000256" key="3">
    <source>
        <dbReference type="ARBA" id="ARBA00018596"/>
    </source>
</evidence>
<evidence type="ECO:0000256" key="2">
    <source>
        <dbReference type="ARBA" id="ARBA00007299"/>
    </source>
</evidence>
<dbReference type="HOGENOM" id="CLU_014923_3_2_1"/>
<evidence type="ECO:0000256" key="1">
    <source>
        <dbReference type="ARBA" id="ARBA00004123"/>
    </source>
</evidence>
<comment type="similarity">
    <text evidence="2">Belongs to the DNA polymerase alpha subunit B family.</text>
</comment>
<sequence length="483" mass="55810">MIYHFRLCLKNPYDQKLRLIRFVFGWMIFCTLGFGMSFDELVINSLRKQNTQRNVETVVLLQYQPKNLFYLRKEEDYNFIKHRLLFMKSGYIELLELQDFSSINTVSVTDIIILGFIITIGEKVFVFNNTDESNDTLVELNLSEMDRYSLFPGQVVAIRGRNLNGNEIIVQEIYDSPVLPVNFFDEGDRGNNLKDNNFSVCFISGPFNNNVKPDEINSTDIYDRLFLSLDSIMTIDASYLVVLGPFIESRFLNSCLDLERVKDIFMAKMNTWINKKPFRKIITVPSTEDVHTLGMYPCASIDDGQNASFINLSNPTQFYIGDVLFSVCTYDILLHMSSTEIFFDINENVSLPESEISHRLDNIPKINPNSLDSCTPKVPKKSKRIERLSAHMIYQRSFLPCFPPRNIVSINRPECFDMNIAPDFFIISSKLKTFIQKDKGPFTVVNIGCQPNISNKQVLRITVNNRDSSSEERFNAVFEKYNK</sequence>
<feature type="domain" description="DNA polymerase alpha subunit B OB" evidence="8">
    <location>
        <begin position="98"/>
        <end position="175"/>
    </location>
</feature>
<dbReference type="InParanoid" id="L7JY60"/>
<evidence type="ECO:0000256" key="5">
    <source>
        <dbReference type="ARBA" id="ARBA00023242"/>
    </source>
</evidence>
<dbReference type="Proteomes" id="UP000011185">
    <property type="component" value="Unassembled WGS sequence"/>
</dbReference>
<evidence type="ECO:0000313" key="10">
    <source>
        <dbReference type="Proteomes" id="UP000011185"/>
    </source>
</evidence>